<feature type="transmembrane region" description="Helical" evidence="1">
    <location>
        <begin position="178"/>
        <end position="197"/>
    </location>
</feature>
<sequence>MEGITSLRIKAQKAFIEEAYKMKKFNQYQIKILMALLMVTDHLNHVPGLIPDSLAMIFHVLTRCVGVWFAYGAVEGVIYSHNIQRYILRLYGAAAVMFAGSKLLEILFAAKNILISNNIFLTLALGVTMLSALKYIKNKPLSYLMAVAAFSVGFIVTEGGSTVLPFMLISYYTYKKPVIRNACYFVLSIILFAGSFVPYETIAATISMLAYNSDFMFILVIPFLYMYNGEHGPHTNFSKYFFYVFYPAHLWLLATIAYYVS</sequence>
<feature type="transmembrane region" description="Helical" evidence="1">
    <location>
        <begin position="209"/>
        <end position="228"/>
    </location>
</feature>
<dbReference type="eggNOG" id="ENOG502ZEW4">
    <property type="taxonomic scope" value="Bacteria"/>
</dbReference>
<evidence type="ECO:0000313" key="3">
    <source>
        <dbReference type="Proteomes" id="UP000004097"/>
    </source>
</evidence>
<keyword evidence="1" id="KW-1133">Transmembrane helix</keyword>
<dbReference type="EMBL" id="AECQ01000041">
    <property type="protein sequence ID" value="EFW23544.1"/>
    <property type="molecule type" value="Genomic_DNA"/>
</dbReference>
<protein>
    <recommendedName>
        <fullName evidence="4">Protein TraX</fullName>
    </recommendedName>
</protein>
<dbReference type="HOGENOM" id="CLU_074054_2_0_9"/>
<keyword evidence="3" id="KW-1185">Reference proteome</keyword>
<keyword evidence="1" id="KW-0812">Transmembrane</keyword>
<feature type="transmembrane region" description="Helical" evidence="1">
    <location>
        <begin position="143"/>
        <end position="172"/>
    </location>
</feature>
<dbReference type="STRING" id="706433.HMPREF9430_02042"/>
<evidence type="ECO:0000256" key="1">
    <source>
        <dbReference type="SAM" id="Phobius"/>
    </source>
</evidence>
<dbReference type="AlphaFoldDB" id="E7MR51"/>
<accession>E7MR51</accession>
<organism evidence="2 3">
    <name type="scientific">Solobacterium moorei F0204</name>
    <dbReference type="NCBI Taxonomy" id="706433"/>
    <lineage>
        <taxon>Bacteria</taxon>
        <taxon>Bacillati</taxon>
        <taxon>Bacillota</taxon>
        <taxon>Erysipelotrichia</taxon>
        <taxon>Erysipelotrichales</taxon>
        <taxon>Erysipelotrichaceae</taxon>
        <taxon>Solobacterium</taxon>
    </lineage>
</organism>
<dbReference type="Pfam" id="PF05857">
    <property type="entry name" value="TraX"/>
    <property type="match status" value="1"/>
</dbReference>
<name>E7MR51_9FIRM</name>
<feature type="transmembrane region" description="Helical" evidence="1">
    <location>
        <begin position="115"/>
        <end position="136"/>
    </location>
</feature>
<comment type="caution">
    <text evidence="2">The sequence shown here is derived from an EMBL/GenBank/DDBJ whole genome shotgun (WGS) entry which is preliminary data.</text>
</comment>
<dbReference type="Proteomes" id="UP000004097">
    <property type="component" value="Unassembled WGS sequence"/>
</dbReference>
<evidence type="ECO:0000313" key="2">
    <source>
        <dbReference type="EMBL" id="EFW23544.1"/>
    </source>
</evidence>
<keyword evidence="1" id="KW-0472">Membrane</keyword>
<reference evidence="2 3" key="1">
    <citation type="submission" date="2010-08" db="EMBL/GenBank/DDBJ databases">
        <authorList>
            <person name="Weinstock G."/>
            <person name="Sodergren E."/>
            <person name="Clifton S."/>
            <person name="Fulton L."/>
            <person name="Fulton B."/>
            <person name="Courtney L."/>
            <person name="Fronick C."/>
            <person name="Harrison M."/>
            <person name="Strong C."/>
            <person name="Farmer C."/>
            <person name="Delahaunty K."/>
            <person name="Markovic C."/>
            <person name="Hall O."/>
            <person name="Minx P."/>
            <person name="Tomlinson C."/>
            <person name="Mitreva M."/>
            <person name="Hou S."/>
            <person name="Chen J."/>
            <person name="Wollam A."/>
            <person name="Pepin K.H."/>
            <person name="Johnson M."/>
            <person name="Bhonagiri V."/>
            <person name="Zhang X."/>
            <person name="Suruliraj S."/>
            <person name="Warren W."/>
            <person name="Chinwalla A."/>
            <person name="Mardis E.R."/>
            <person name="Wilson R.K."/>
        </authorList>
    </citation>
    <scope>NUCLEOTIDE SEQUENCE [LARGE SCALE GENOMIC DNA]</scope>
    <source>
        <strain evidence="2 3">F0204</strain>
    </source>
</reference>
<dbReference type="InterPro" id="IPR008875">
    <property type="entry name" value="TraX"/>
</dbReference>
<gene>
    <name evidence="2" type="ORF">HMPREF9430_02042</name>
</gene>
<evidence type="ECO:0008006" key="4">
    <source>
        <dbReference type="Google" id="ProtNLM"/>
    </source>
</evidence>
<feature type="transmembrane region" description="Helical" evidence="1">
    <location>
        <begin position="240"/>
        <end position="260"/>
    </location>
</feature>
<feature type="transmembrane region" description="Helical" evidence="1">
    <location>
        <begin position="86"/>
        <end position="109"/>
    </location>
</feature>
<proteinExistence type="predicted"/>